<dbReference type="InterPro" id="IPR052355">
    <property type="entry name" value="CENP-V-like"/>
</dbReference>
<dbReference type="PANTHER" id="PTHR28620">
    <property type="entry name" value="CENTROMERE PROTEIN V"/>
    <property type="match status" value="1"/>
</dbReference>
<feature type="domain" description="CENP-V/GFA" evidence="4">
    <location>
        <begin position="155"/>
        <end position="299"/>
    </location>
</feature>
<accession>A0A9P8CL17</accession>
<dbReference type="GeneID" id="70290183"/>
<dbReference type="PROSITE" id="PS51891">
    <property type="entry name" value="CENP_V_GFA"/>
    <property type="match status" value="2"/>
</dbReference>
<keyword evidence="2" id="KW-0479">Metal-binding</keyword>
<name>A0A9P8CL17_9HYPO</name>
<reference evidence="5" key="1">
    <citation type="journal article" date="2021" name="IMA Fungus">
        <title>Genomic characterization of three marine fungi, including Emericellopsis atlantica sp. nov. with signatures of a generalist lifestyle and marine biomass degradation.</title>
        <authorList>
            <person name="Hagestad O.C."/>
            <person name="Hou L."/>
            <person name="Andersen J.H."/>
            <person name="Hansen E.H."/>
            <person name="Altermark B."/>
            <person name="Li C."/>
            <person name="Kuhnert E."/>
            <person name="Cox R.J."/>
            <person name="Crous P.W."/>
            <person name="Spatafora J.W."/>
            <person name="Lail K."/>
            <person name="Amirebrahimi M."/>
            <person name="Lipzen A."/>
            <person name="Pangilinan J."/>
            <person name="Andreopoulos W."/>
            <person name="Hayes R.D."/>
            <person name="Ng V."/>
            <person name="Grigoriev I.V."/>
            <person name="Jackson S.A."/>
            <person name="Sutton T.D.S."/>
            <person name="Dobson A.D.W."/>
            <person name="Rama T."/>
        </authorList>
    </citation>
    <scope>NUCLEOTIDE SEQUENCE</scope>
    <source>
        <strain evidence="5">TS7</strain>
    </source>
</reference>
<evidence type="ECO:0000313" key="5">
    <source>
        <dbReference type="EMBL" id="KAG9250530.1"/>
    </source>
</evidence>
<gene>
    <name evidence="5" type="ORF">F5Z01DRAFT_357549</name>
</gene>
<comment type="similarity">
    <text evidence="1">Belongs to the Gfa family.</text>
</comment>
<dbReference type="GO" id="GO:0016846">
    <property type="term" value="F:carbon-sulfur lyase activity"/>
    <property type="evidence" value="ECO:0007669"/>
    <property type="project" value="InterPro"/>
</dbReference>
<dbReference type="OrthoDB" id="2993351at2759"/>
<dbReference type="GO" id="GO:0046872">
    <property type="term" value="F:metal ion binding"/>
    <property type="evidence" value="ECO:0007669"/>
    <property type="project" value="UniProtKB-KW"/>
</dbReference>
<dbReference type="EMBL" id="MU251276">
    <property type="protein sequence ID" value="KAG9250530.1"/>
    <property type="molecule type" value="Genomic_DNA"/>
</dbReference>
<sequence length="299" mass="33166">MDDIAPYVPESGPHKTYRGNCHCAASVYEVSMPEVKEVEVCNCSICARKGYMMVWPSREDFKVIKGSVDALAGYTFGSGIVEHKFCKICGIAVIGLGHGVPKGYEFGINARTFQDFEGWQMKQRAVNGKKLGKAYDPPVHKGPLPQVEIEGGVLTTGSCHCGRVTVAVHSKPLDETYDSQIAECNCSICERGAYIWMYPKTEQVVLHAENPEDISSYNFGRGIIDKTFCRHCGVHMTNRYRPPTEEWLANASDFDKQWVPAAKANHNVNVRVLHGVDLSKLNITRSTMAKSLPPFYGNP</sequence>
<dbReference type="Proteomes" id="UP000887229">
    <property type="component" value="Unassembled WGS sequence"/>
</dbReference>
<evidence type="ECO:0000256" key="2">
    <source>
        <dbReference type="ARBA" id="ARBA00022723"/>
    </source>
</evidence>
<evidence type="ECO:0000256" key="1">
    <source>
        <dbReference type="ARBA" id="ARBA00005495"/>
    </source>
</evidence>
<dbReference type="RefSeq" id="XP_046114454.1">
    <property type="nucleotide sequence ID" value="XM_046259280.1"/>
</dbReference>
<dbReference type="AlphaFoldDB" id="A0A9P8CL17"/>
<evidence type="ECO:0000313" key="6">
    <source>
        <dbReference type="Proteomes" id="UP000887229"/>
    </source>
</evidence>
<comment type="caution">
    <text evidence="5">The sequence shown here is derived from an EMBL/GenBank/DDBJ whole genome shotgun (WGS) entry which is preliminary data.</text>
</comment>
<evidence type="ECO:0000259" key="4">
    <source>
        <dbReference type="PROSITE" id="PS51891"/>
    </source>
</evidence>
<dbReference type="Gene3D" id="2.170.150.70">
    <property type="match status" value="2"/>
</dbReference>
<proteinExistence type="inferred from homology"/>
<organism evidence="5 6">
    <name type="scientific">Emericellopsis atlantica</name>
    <dbReference type="NCBI Taxonomy" id="2614577"/>
    <lineage>
        <taxon>Eukaryota</taxon>
        <taxon>Fungi</taxon>
        <taxon>Dikarya</taxon>
        <taxon>Ascomycota</taxon>
        <taxon>Pezizomycotina</taxon>
        <taxon>Sordariomycetes</taxon>
        <taxon>Hypocreomycetidae</taxon>
        <taxon>Hypocreales</taxon>
        <taxon>Bionectriaceae</taxon>
        <taxon>Emericellopsis</taxon>
    </lineage>
</organism>
<dbReference type="Pfam" id="PF04828">
    <property type="entry name" value="GFA"/>
    <property type="match status" value="2"/>
</dbReference>
<dbReference type="InterPro" id="IPR011057">
    <property type="entry name" value="Mss4-like_sf"/>
</dbReference>
<evidence type="ECO:0000256" key="3">
    <source>
        <dbReference type="ARBA" id="ARBA00022833"/>
    </source>
</evidence>
<feature type="domain" description="CENP-V/GFA" evidence="4">
    <location>
        <begin position="17"/>
        <end position="136"/>
    </location>
</feature>
<dbReference type="InterPro" id="IPR006913">
    <property type="entry name" value="CENP-V/GFA"/>
</dbReference>
<keyword evidence="3" id="KW-0862">Zinc</keyword>
<keyword evidence="6" id="KW-1185">Reference proteome</keyword>
<dbReference type="SUPFAM" id="SSF51316">
    <property type="entry name" value="Mss4-like"/>
    <property type="match status" value="2"/>
</dbReference>
<dbReference type="PANTHER" id="PTHR28620:SF1">
    <property type="entry name" value="CENP-V_GFA DOMAIN-CONTAINING PROTEIN"/>
    <property type="match status" value="1"/>
</dbReference>
<protein>
    <submittedName>
        <fullName evidence="5">Glutathione-dependent formaldehyde-activating enzyme</fullName>
    </submittedName>
</protein>